<dbReference type="Proteomes" id="UP001589832">
    <property type="component" value="Unassembled WGS sequence"/>
</dbReference>
<dbReference type="NCBIfam" id="TIGR01764">
    <property type="entry name" value="excise"/>
    <property type="match status" value="1"/>
</dbReference>
<dbReference type="Pfam" id="PF12728">
    <property type="entry name" value="HTH_17"/>
    <property type="match status" value="1"/>
</dbReference>
<comment type="caution">
    <text evidence="2">The sequence shown here is derived from an EMBL/GenBank/DDBJ whole genome shotgun (WGS) entry which is preliminary data.</text>
</comment>
<dbReference type="RefSeq" id="WP_386063426.1">
    <property type="nucleotide sequence ID" value="NZ_JBHLTQ010000005.1"/>
</dbReference>
<reference evidence="2 3" key="1">
    <citation type="submission" date="2024-09" db="EMBL/GenBank/DDBJ databases">
        <authorList>
            <person name="Sun Q."/>
            <person name="Mori K."/>
        </authorList>
    </citation>
    <scope>NUCLEOTIDE SEQUENCE [LARGE SCALE GENOMIC DNA]</scope>
    <source>
        <strain evidence="2 3">NCAIM B.02481</strain>
    </source>
</reference>
<gene>
    <name evidence="2" type="ORF">ACFFGA_10260</name>
</gene>
<dbReference type="InterPro" id="IPR041657">
    <property type="entry name" value="HTH_17"/>
</dbReference>
<organism evidence="2 3">
    <name type="scientific">Winogradskyella pulchriflava</name>
    <dbReference type="NCBI Taxonomy" id="1110688"/>
    <lineage>
        <taxon>Bacteria</taxon>
        <taxon>Pseudomonadati</taxon>
        <taxon>Bacteroidota</taxon>
        <taxon>Flavobacteriia</taxon>
        <taxon>Flavobacteriales</taxon>
        <taxon>Flavobacteriaceae</taxon>
        <taxon>Winogradskyella</taxon>
    </lineage>
</organism>
<protein>
    <submittedName>
        <fullName evidence="2">Helix-turn-helix domain-containing protein</fullName>
    </submittedName>
</protein>
<evidence type="ECO:0000259" key="1">
    <source>
        <dbReference type="Pfam" id="PF12728"/>
    </source>
</evidence>
<name>A0ABV6QCF5_9FLAO</name>
<dbReference type="EMBL" id="JBHLTQ010000005">
    <property type="protein sequence ID" value="MFC0604936.1"/>
    <property type="molecule type" value="Genomic_DNA"/>
</dbReference>
<keyword evidence="3" id="KW-1185">Reference proteome</keyword>
<proteinExistence type="predicted"/>
<accession>A0ABV6QCF5</accession>
<feature type="domain" description="Helix-turn-helix" evidence="1">
    <location>
        <begin position="41"/>
        <end position="88"/>
    </location>
</feature>
<evidence type="ECO:0000313" key="2">
    <source>
        <dbReference type="EMBL" id="MFC0604936.1"/>
    </source>
</evidence>
<dbReference type="InterPro" id="IPR010093">
    <property type="entry name" value="SinI_DNA-bd"/>
</dbReference>
<sequence>MSNQLFMISEDQIQDFANKSFEKAKAYFEAQKGREQEIPISIDDAAQVVNLTKPTIYGLVHKNKIPYRKKGKRLYFLKSELIDWINSGRKISKSSLNEKVDEFLLKKQFQ</sequence>
<evidence type="ECO:0000313" key="3">
    <source>
        <dbReference type="Proteomes" id="UP001589832"/>
    </source>
</evidence>